<protein>
    <recommendedName>
        <fullName evidence="1">Separase-like TPR repeats region domain-containing protein</fullName>
    </recommendedName>
</protein>
<dbReference type="EMBL" id="JBEDUW010000003">
    <property type="protein sequence ID" value="KAK9937945.1"/>
    <property type="molecule type" value="Genomic_DNA"/>
</dbReference>
<dbReference type="InterPro" id="IPR056933">
    <property type="entry name" value="TPR_ESP1"/>
</dbReference>
<evidence type="ECO:0000313" key="3">
    <source>
        <dbReference type="Proteomes" id="UP001457282"/>
    </source>
</evidence>
<reference evidence="2 3" key="1">
    <citation type="journal article" date="2023" name="G3 (Bethesda)">
        <title>A chromosome-length genome assembly and annotation of blackberry (Rubus argutus, cv. 'Hillquist').</title>
        <authorList>
            <person name="Bruna T."/>
            <person name="Aryal R."/>
            <person name="Dudchenko O."/>
            <person name="Sargent D.J."/>
            <person name="Mead D."/>
            <person name="Buti M."/>
            <person name="Cavallini A."/>
            <person name="Hytonen T."/>
            <person name="Andres J."/>
            <person name="Pham M."/>
            <person name="Weisz D."/>
            <person name="Mascagni F."/>
            <person name="Usai G."/>
            <person name="Natali L."/>
            <person name="Bassil N."/>
            <person name="Fernandez G.E."/>
            <person name="Lomsadze A."/>
            <person name="Armour M."/>
            <person name="Olukolu B."/>
            <person name="Poorten T."/>
            <person name="Britton C."/>
            <person name="Davik J."/>
            <person name="Ashrafi H."/>
            <person name="Aiden E.L."/>
            <person name="Borodovsky M."/>
            <person name="Worthington M."/>
        </authorList>
    </citation>
    <scope>NUCLEOTIDE SEQUENCE [LARGE SCALE GENOMIC DNA]</scope>
    <source>
        <strain evidence="2">PI 553951</strain>
    </source>
</reference>
<dbReference type="Pfam" id="PF25110">
    <property type="entry name" value="TPR_ESP1"/>
    <property type="match status" value="1"/>
</dbReference>
<name>A0AAW1XNN9_RUBAR</name>
<dbReference type="Proteomes" id="UP001457282">
    <property type="component" value="Unassembled WGS sequence"/>
</dbReference>
<keyword evidence="3" id="KW-1185">Reference proteome</keyword>
<proteinExistence type="predicted"/>
<comment type="caution">
    <text evidence="2">The sequence shown here is derived from an EMBL/GenBank/DDBJ whole genome shotgun (WGS) entry which is preliminary data.</text>
</comment>
<accession>A0AAW1XNN9</accession>
<gene>
    <name evidence="2" type="ORF">M0R45_014709</name>
</gene>
<dbReference type="AlphaFoldDB" id="A0AAW1XNN9"/>
<sequence>MASTESDSILVELQSTTRAGVDDSIYAYVRRFSKPQETKEDLCFLTKEFSSFLLSGINIVLARIQDPSKLETELGSELFRVCQYFVECLEVISSFIGGPMVVVQKRHTMRYRAITIADYRGAVGALLVYDVTFENVERGLRELRTGSHIHAYSNIMIRDSAWSKGQTVNVASKDDVSAVKKAGCCSA</sequence>
<evidence type="ECO:0000259" key="1">
    <source>
        <dbReference type="Pfam" id="PF25110"/>
    </source>
</evidence>
<evidence type="ECO:0000313" key="2">
    <source>
        <dbReference type="EMBL" id="KAK9937945.1"/>
    </source>
</evidence>
<feature type="domain" description="Separase-like TPR repeats region" evidence="1">
    <location>
        <begin position="7"/>
        <end position="108"/>
    </location>
</feature>
<organism evidence="2 3">
    <name type="scientific">Rubus argutus</name>
    <name type="common">Southern blackberry</name>
    <dbReference type="NCBI Taxonomy" id="59490"/>
    <lineage>
        <taxon>Eukaryota</taxon>
        <taxon>Viridiplantae</taxon>
        <taxon>Streptophyta</taxon>
        <taxon>Embryophyta</taxon>
        <taxon>Tracheophyta</taxon>
        <taxon>Spermatophyta</taxon>
        <taxon>Magnoliopsida</taxon>
        <taxon>eudicotyledons</taxon>
        <taxon>Gunneridae</taxon>
        <taxon>Pentapetalae</taxon>
        <taxon>rosids</taxon>
        <taxon>fabids</taxon>
        <taxon>Rosales</taxon>
        <taxon>Rosaceae</taxon>
        <taxon>Rosoideae</taxon>
        <taxon>Rosoideae incertae sedis</taxon>
        <taxon>Rubus</taxon>
    </lineage>
</organism>